<gene>
    <name evidence="1" type="ORF">Fcan01_19900</name>
</gene>
<accession>A0A226DHQ0</accession>
<organism evidence="1 2">
    <name type="scientific">Folsomia candida</name>
    <name type="common">Springtail</name>
    <dbReference type="NCBI Taxonomy" id="158441"/>
    <lineage>
        <taxon>Eukaryota</taxon>
        <taxon>Metazoa</taxon>
        <taxon>Ecdysozoa</taxon>
        <taxon>Arthropoda</taxon>
        <taxon>Hexapoda</taxon>
        <taxon>Collembola</taxon>
        <taxon>Entomobryomorpha</taxon>
        <taxon>Isotomoidea</taxon>
        <taxon>Isotomidae</taxon>
        <taxon>Proisotominae</taxon>
        <taxon>Folsomia</taxon>
    </lineage>
</organism>
<sequence>MIQSNASYVHAIDTNGHCNNIYSEENCVGQFIRLHPSLWYQSVLSMAAHRWDDDALVANEKMIVGSIGPCLGKCDPQNWAGMMRDVPTSVTLYYAVDYTEDNYPLSISGMQCITTPPFRWWKSIKISGTATTTCVEFHDGATCGGNSVQLRPGYLYLHRLFFWASMLGKILPFMSNRSHFADILAHRSWTTYQRRLKQPPRQS</sequence>
<protein>
    <submittedName>
        <fullName evidence="1">Uncharacterized protein</fullName>
    </submittedName>
</protein>
<proteinExistence type="predicted"/>
<keyword evidence="2" id="KW-1185">Reference proteome</keyword>
<comment type="caution">
    <text evidence="1">The sequence shown here is derived from an EMBL/GenBank/DDBJ whole genome shotgun (WGS) entry which is preliminary data.</text>
</comment>
<dbReference type="AlphaFoldDB" id="A0A226DHQ0"/>
<evidence type="ECO:0000313" key="1">
    <source>
        <dbReference type="EMBL" id="OXA45085.1"/>
    </source>
</evidence>
<name>A0A226DHQ0_FOLCA</name>
<reference evidence="1 2" key="1">
    <citation type="submission" date="2015-12" db="EMBL/GenBank/DDBJ databases">
        <title>The genome of Folsomia candida.</title>
        <authorList>
            <person name="Faddeeva A."/>
            <person name="Derks M.F."/>
            <person name="Anvar Y."/>
            <person name="Smit S."/>
            <person name="Van Straalen N."/>
            <person name="Roelofs D."/>
        </authorList>
    </citation>
    <scope>NUCLEOTIDE SEQUENCE [LARGE SCALE GENOMIC DNA]</scope>
    <source>
        <strain evidence="1 2">VU population</strain>
        <tissue evidence="1">Whole body</tissue>
    </source>
</reference>
<dbReference type="Proteomes" id="UP000198287">
    <property type="component" value="Unassembled WGS sequence"/>
</dbReference>
<dbReference type="EMBL" id="LNIX01000018">
    <property type="protein sequence ID" value="OXA45085.1"/>
    <property type="molecule type" value="Genomic_DNA"/>
</dbReference>
<evidence type="ECO:0000313" key="2">
    <source>
        <dbReference type="Proteomes" id="UP000198287"/>
    </source>
</evidence>